<dbReference type="GO" id="GO:0004413">
    <property type="term" value="F:homoserine kinase activity"/>
    <property type="evidence" value="ECO:0007669"/>
    <property type="project" value="UniProtKB-UniRule"/>
</dbReference>
<evidence type="ECO:0000313" key="11">
    <source>
        <dbReference type="EMBL" id="ASJ25999.1"/>
    </source>
</evidence>
<keyword evidence="6 8" id="KW-0067">ATP-binding</keyword>
<dbReference type="HAMAP" id="MF_00301">
    <property type="entry name" value="Homoser_kinase_2"/>
    <property type="match status" value="1"/>
</dbReference>
<evidence type="ECO:0000256" key="3">
    <source>
        <dbReference type="ARBA" id="ARBA00022697"/>
    </source>
</evidence>
<dbReference type="PANTHER" id="PTHR21064:SF6">
    <property type="entry name" value="AMINOGLYCOSIDE PHOSPHOTRANSFERASE DOMAIN-CONTAINING PROTEIN"/>
    <property type="match status" value="1"/>
</dbReference>
<dbReference type="AlphaFoldDB" id="A0A248LNC0"/>
<reference evidence="12" key="1">
    <citation type="submission" date="2017-06" db="EMBL/GenBank/DDBJ databases">
        <title>Whole genome sequence of Laribacter hongkongensis LHGZ1.</title>
        <authorList>
            <person name="Chen D."/>
            <person name="Wu H."/>
            <person name="Chen J."/>
        </authorList>
    </citation>
    <scope>NUCLEOTIDE SEQUENCE [LARGE SCALE GENOMIC DNA]</scope>
    <source>
        <strain evidence="12">LHGZ1</strain>
    </source>
</reference>
<evidence type="ECO:0000256" key="1">
    <source>
        <dbReference type="ARBA" id="ARBA00022605"/>
    </source>
</evidence>
<dbReference type="EMBL" id="CP022115">
    <property type="protein sequence ID" value="ASJ25999.1"/>
    <property type="molecule type" value="Genomic_DNA"/>
</dbReference>
<dbReference type="GO" id="GO:0009088">
    <property type="term" value="P:threonine biosynthetic process"/>
    <property type="evidence" value="ECO:0007669"/>
    <property type="project" value="UniProtKB-UniRule"/>
</dbReference>
<dbReference type="OrthoDB" id="9777460at2"/>
<evidence type="ECO:0000256" key="6">
    <source>
        <dbReference type="ARBA" id="ARBA00022840"/>
    </source>
</evidence>
<protein>
    <recommendedName>
        <fullName evidence="8 9">Homoserine kinase</fullName>
        <shortName evidence="8">HK</shortName>
        <shortName evidence="8">HSK</shortName>
        <ecNumber evidence="8 9">2.7.1.39</ecNumber>
    </recommendedName>
</protein>
<sequence>MSVYTTITPDALNPWLARYNVGELVGLKGIAAGITNTNYFVTTTRGRFVLTVFEVLRLDELPFYLNLMHHLARHGVAVASPVADRNDAFASLLAGKPACLVHCLPGQDVSTPGTGQCAQVGQQMAAMHQAGNTFAMRMDNPRGPVWWHATAQQVYEYMDAADAALLRQELDLQAAQQHLHLPRGVIHADLFRDNVLFDGERIAGFIDFYYACNDVLLYDLAIAVNDWAMQPDGDLDAGRARALIGGYQSVRPLTEAERTAWPLMLRAAAIRFWVSRLYDFYRPAEGELTFAKDPKAFQRVIEHHRQRQDFWLD</sequence>
<dbReference type="RefSeq" id="WP_088861647.1">
    <property type="nucleotide sequence ID" value="NZ_CP022115.1"/>
</dbReference>
<dbReference type="GO" id="GO:0005524">
    <property type="term" value="F:ATP binding"/>
    <property type="evidence" value="ECO:0007669"/>
    <property type="project" value="UniProtKB-KW"/>
</dbReference>
<evidence type="ECO:0000313" key="12">
    <source>
        <dbReference type="Proteomes" id="UP000197424"/>
    </source>
</evidence>
<evidence type="ECO:0000256" key="9">
    <source>
        <dbReference type="NCBIfam" id="TIGR00938"/>
    </source>
</evidence>
<dbReference type="PANTHER" id="PTHR21064">
    <property type="entry name" value="AMINOGLYCOSIDE PHOSPHOTRANSFERASE DOMAIN-CONTAINING PROTEIN-RELATED"/>
    <property type="match status" value="1"/>
</dbReference>
<dbReference type="Gene3D" id="3.30.200.20">
    <property type="entry name" value="Phosphorylase Kinase, domain 1"/>
    <property type="match status" value="1"/>
</dbReference>
<evidence type="ECO:0000256" key="5">
    <source>
        <dbReference type="ARBA" id="ARBA00022777"/>
    </source>
</evidence>
<proteinExistence type="inferred from homology"/>
<dbReference type="InterPro" id="IPR050249">
    <property type="entry name" value="Pseudomonas-type_ThrB"/>
</dbReference>
<dbReference type="InterPro" id="IPR002575">
    <property type="entry name" value="Aminoglycoside_PTrfase"/>
</dbReference>
<accession>A0A248LNC0</accession>
<evidence type="ECO:0000256" key="4">
    <source>
        <dbReference type="ARBA" id="ARBA00022741"/>
    </source>
</evidence>
<keyword evidence="1 8" id="KW-0028">Amino-acid biosynthesis</keyword>
<feature type="domain" description="Aminoglycoside phosphotransferase" evidence="10">
    <location>
        <begin position="27"/>
        <end position="253"/>
    </location>
</feature>
<evidence type="ECO:0000256" key="2">
    <source>
        <dbReference type="ARBA" id="ARBA00022679"/>
    </source>
</evidence>
<keyword evidence="2 8" id="KW-0808">Transferase</keyword>
<dbReference type="Proteomes" id="UP000197424">
    <property type="component" value="Chromosome"/>
</dbReference>
<dbReference type="InterPro" id="IPR011009">
    <property type="entry name" value="Kinase-like_dom_sf"/>
</dbReference>
<dbReference type="SUPFAM" id="SSF56112">
    <property type="entry name" value="Protein kinase-like (PK-like)"/>
    <property type="match status" value="1"/>
</dbReference>
<dbReference type="Gene3D" id="3.90.1200.10">
    <property type="match status" value="1"/>
</dbReference>
<comment type="similarity">
    <text evidence="7 8">Belongs to the pseudomonas-type ThrB family.</text>
</comment>
<keyword evidence="3 8" id="KW-0791">Threonine biosynthesis</keyword>
<name>A0A248LNC0_9NEIS</name>
<keyword evidence="5 8" id="KW-0418">Kinase</keyword>
<dbReference type="NCBIfam" id="NF003558">
    <property type="entry name" value="PRK05231.1"/>
    <property type="match status" value="1"/>
</dbReference>
<dbReference type="CDD" id="cd05153">
    <property type="entry name" value="HomoserineK_II"/>
    <property type="match status" value="1"/>
</dbReference>
<dbReference type="EC" id="2.7.1.39" evidence="8 9"/>
<comment type="catalytic activity">
    <reaction evidence="8">
        <text>L-homoserine + ATP = O-phospho-L-homoserine + ADP + H(+)</text>
        <dbReference type="Rhea" id="RHEA:13985"/>
        <dbReference type="ChEBI" id="CHEBI:15378"/>
        <dbReference type="ChEBI" id="CHEBI:30616"/>
        <dbReference type="ChEBI" id="CHEBI:57476"/>
        <dbReference type="ChEBI" id="CHEBI:57590"/>
        <dbReference type="ChEBI" id="CHEBI:456216"/>
        <dbReference type="EC" id="2.7.1.39"/>
    </reaction>
</comment>
<gene>
    <name evidence="8" type="primary">thrB</name>
    <name evidence="11" type="ORF">LHGZ1_3168</name>
</gene>
<dbReference type="UniPathway" id="UPA00050">
    <property type="reaction ID" value="UER00064"/>
</dbReference>
<evidence type="ECO:0000256" key="7">
    <source>
        <dbReference type="ARBA" id="ARBA00038240"/>
    </source>
</evidence>
<keyword evidence="4 8" id="KW-0547">Nucleotide-binding</keyword>
<evidence type="ECO:0000256" key="8">
    <source>
        <dbReference type="HAMAP-Rule" id="MF_00301"/>
    </source>
</evidence>
<dbReference type="InterPro" id="IPR005280">
    <property type="entry name" value="Homoserine_kinase_II"/>
</dbReference>
<comment type="pathway">
    <text evidence="8">Amino-acid biosynthesis; L-threonine biosynthesis; L-threonine from L-aspartate: step 4/5.</text>
</comment>
<organism evidence="11 12">
    <name type="scientific">Laribacter hongkongensis</name>
    <dbReference type="NCBI Taxonomy" id="168471"/>
    <lineage>
        <taxon>Bacteria</taxon>
        <taxon>Pseudomonadati</taxon>
        <taxon>Pseudomonadota</taxon>
        <taxon>Betaproteobacteria</taxon>
        <taxon>Neisseriales</taxon>
        <taxon>Aquaspirillaceae</taxon>
        <taxon>Laribacter</taxon>
    </lineage>
</organism>
<evidence type="ECO:0000259" key="10">
    <source>
        <dbReference type="Pfam" id="PF01636"/>
    </source>
</evidence>
<dbReference type="NCBIfam" id="TIGR00938">
    <property type="entry name" value="thrB_alt"/>
    <property type="match status" value="1"/>
</dbReference>
<dbReference type="Pfam" id="PF01636">
    <property type="entry name" value="APH"/>
    <property type="match status" value="1"/>
</dbReference>